<dbReference type="Proteomes" id="UP001500063">
    <property type="component" value="Unassembled WGS sequence"/>
</dbReference>
<reference evidence="1 2" key="1">
    <citation type="journal article" date="2019" name="Int. J. Syst. Evol. Microbiol.">
        <title>The Global Catalogue of Microorganisms (GCM) 10K type strain sequencing project: providing services to taxonomists for standard genome sequencing and annotation.</title>
        <authorList>
            <consortium name="The Broad Institute Genomics Platform"/>
            <consortium name="The Broad Institute Genome Sequencing Center for Infectious Disease"/>
            <person name="Wu L."/>
            <person name="Ma J."/>
        </authorList>
    </citation>
    <scope>NUCLEOTIDE SEQUENCE [LARGE SCALE GENOMIC DNA]</scope>
    <source>
        <strain evidence="1 2">JCM 4565</strain>
    </source>
</reference>
<dbReference type="Gene3D" id="1.10.10.10">
    <property type="entry name" value="Winged helix-like DNA-binding domain superfamily/Winged helix DNA-binding domain"/>
    <property type="match status" value="1"/>
</dbReference>
<evidence type="ECO:0000313" key="1">
    <source>
        <dbReference type="EMBL" id="GAA0382523.1"/>
    </source>
</evidence>
<dbReference type="InterPro" id="IPR036388">
    <property type="entry name" value="WH-like_DNA-bd_sf"/>
</dbReference>
<name>A0ABN0Y4Z3_9ACTN</name>
<protein>
    <recommendedName>
        <fullName evidence="3">MarR family transcriptional regulator</fullName>
    </recommendedName>
</protein>
<accession>A0ABN0Y4Z3</accession>
<sequence length="151" mass="16910">MTIKEYTREELAAQPIGHWSGEAHRAVVGRLRAELAVEELTQPHWWTLNHVAGAPGTWDRARLTERLRPFDDLGIDFEAVYDDLFARGWMREEAGRLTLTAEGEAGRIRAAERNRRAHEQMHAGIAAEEYAAAVDVLRRMVANLGGAGDLP</sequence>
<evidence type="ECO:0000313" key="2">
    <source>
        <dbReference type="Proteomes" id="UP001500063"/>
    </source>
</evidence>
<organism evidence="1 2">
    <name type="scientific">Streptomyces blastmyceticus</name>
    <dbReference type="NCBI Taxonomy" id="68180"/>
    <lineage>
        <taxon>Bacteria</taxon>
        <taxon>Bacillati</taxon>
        <taxon>Actinomycetota</taxon>
        <taxon>Actinomycetes</taxon>
        <taxon>Kitasatosporales</taxon>
        <taxon>Streptomycetaceae</taxon>
        <taxon>Streptomyces</taxon>
    </lineage>
</organism>
<dbReference type="InterPro" id="IPR036390">
    <property type="entry name" value="WH_DNA-bd_sf"/>
</dbReference>
<dbReference type="RefSeq" id="WP_301889767.1">
    <property type="nucleotide sequence ID" value="NZ_BAAABW010000047.1"/>
</dbReference>
<keyword evidence="2" id="KW-1185">Reference proteome</keyword>
<comment type="caution">
    <text evidence="1">The sequence shown here is derived from an EMBL/GenBank/DDBJ whole genome shotgun (WGS) entry which is preliminary data.</text>
</comment>
<dbReference type="EMBL" id="BAAABW010000047">
    <property type="protein sequence ID" value="GAA0382523.1"/>
    <property type="molecule type" value="Genomic_DNA"/>
</dbReference>
<evidence type="ECO:0008006" key="3">
    <source>
        <dbReference type="Google" id="ProtNLM"/>
    </source>
</evidence>
<proteinExistence type="predicted"/>
<dbReference type="SUPFAM" id="SSF46785">
    <property type="entry name" value="Winged helix' DNA-binding domain"/>
    <property type="match status" value="1"/>
</dbReference>
<gene>
    <name evidence="1" type="ORF">GCM10010319_71130</name>
</gene>